<evidence type="ECO:0000256" key="5">
    <source>
        <dbReference type="ARBA" id="ARBA00022670"/>
    </source>
</evidence>
<dbReference type="PANTHER" id="PTHR10404:SF50">
    <property type="entry name" value="AMINOPEPTIDASE NAALADL1"/>
    <property type="match status" value="1"/>
</dbReference>
<keyword evidence="4" id="KW-0031">Aminopeptidase</keyword>
<keyword evidence="10" id="KW-0735">Signal-anchor</keyword>
<evidence type="ECO:0000313" key="22">
    <source>
        <dbReference type="EMBL" id="KAK1335527.1"/>
    </source>
</evidence>
<dbReference type="PANTHER" id="PTHR10404">
    <property type="entry name" value="N-ACETYLATED-ALPHA-LINKED ACIDIC DIPEPTIDASE"/>
    <property type="match status" value="1"/>
</dbReference>
<dbReference type="FunFam" id="1.20.930.40:FF:000001">
    <property type="entry name" value="N-acetylated-alpha-linked acidic dipeptidase 2"/>
    <property type="match status" value="1"/>
</dbReference>
<dbReference type="InterPro" id="IPR039373">
    <property type="entry name" value="Peptidase_M28B"/>
</dbReference>
<dbReference type="InterPro" id="IPR036757">
    <property type="entry name" value="TFR-like_dimer_dom_sf"/>
</dbReference>
<gene>
    <name evidence="22" type="ORF">QTO34_003315</name>
</gene>
<dbReference type="GO" id="GO:0008237">
    <property type="term" value="F:metallopeptidase activity"/>
    <property type="evidence" value="ECO:0007669"/>
    <property type="project" value="UniProtKB-KW"/>
</dbReference>
<dbReference type="SUPFAM" id="SSF53187">
    <property type="entry name" value="Zn-dependent exopeptidases"/>
    <property type="match status" value="1"/>
</dbReference>
<reference evidence="22" key="1">
    <citation type="submission" date="2023-06" db="EMBL/GenBank/DDBJ databases">
        <title>Reference genome for the Northern bat (Eptesicus nilssonii), a most northern bat species.</title>
        <authorList>
            <person name="Laine V.N."/>
            <person name="Pulliainen A.T."/>
            <person name="Lilley T.M."/>
        </authorList>
    </citation>
    <scope>NUCLEOTIDE SEQUENCE</scope>
    <source>
        <strain evidence="22">BLF_Eptnil</strain>
        <tissue evidence="22">Kidney</tissue>
    </source>
</reference>
<dbReference type="CDD" id="cd02121">
    <property type="entry name" value="PA_GCPII_like"/>
    <property type="match status" value="1"/>
</dbReference>
<dbReference type="InterPro" id="IPR007365">
    <property type="entry name" value="TFR-like_dimer_dom"/>
</dbReference>
<dbReference type="InterPro" id="IPR003137">
    <property type="entry name" value="PA_domain"/>
</dbReference>
<dbReference type="CDD" id="cd08022">
    <property type="entry name" value="M28_PSMA_like"/>
    <property type="match status" value="1"/>
</dbReference>
<dbReference type="SUPFAM" id="SSF52025">
    <property type="entry name" value="PA domain"/>
    <property type="match status" value="1"/>
</dbReference>
<dbReference type="Gene3D" id="1.20.930.40">
    <property type="entry name" value="Transferrin receptor-like, dimerisation domain"/>
    <property type="match status" value="1"/>
</dbReference>
<comment type="function">
    <text evidence="14">Aminopeptidase with broad substrate specificity. Has lower activity with substrates that have Asp or Glu in the P2' position, or Pro in the P3' position. Lacks activity with substrates that have both Pro in the P3' position and Asp or Glu in the P2' position. Lacks carboxypeptidase activity. Lacks dipeptidyl-peptidase IV type activity.</text>
</comment>
<evidence type="ECO:0000256" key="11">
    <source>
        <dbReference type="ARBA" id="ARBA00023049"/>
    </source>
</evidence>
<evidence type="ECO:0000259" key="20">
    <source>
        <dbReference type="Pfam" id="PF04253"/>
    </source>
</evidence>
<dbReference type="Pfam" id="PF04253">
    <property type="entry name" value="TFR_dimer"/>
    <property type="match status" value="1"/>
</dbReference>
<feature type="domain" description="PA" evidence="19">
    <location>
        <begin position="168"/>
        <end position="252"/>
    </location>
</feature>
<evidence type="ECO:0000256" key="7">
    <source>
        <dbReference type="ARBA" id="ARBA00022801"/>
    </source>
</evidence>
<keyword evidence="8" id="KW-0862">Zinc</keyword>
<keyword evidence="9" id="KW-0106">Calcium</keyword>
<feature type="region of interest" description="Disordered" evidence="17">
    <location>
        <begin position="329"/>
        <end position="351"/>
    </location>
</feature>
<evidence type="ECO:0000256" key="6">
    <source>
        <dbReference type="ARBA" id="ARBA00022723"/>
    </source>
</evidence>
<dbReference type="FunFam" id="3.50.30.30:FF:000044">
    <property type="entry name" value="N-acetylated alpha-linked acidic dipeptidase like 1"/>
    <property type="match status" value="1"/>
</dbReference>
<dbReference type="EMBL" id="JAULJE010000013">
    <property type="protein sequence ID" value="KAK1335527.1"/>
    <property type="molecule type" value="Genomic_DNA"/>
</dbReference>
<evidence type="ECO:0000256" key="15">
    <source>
        <dbReference type="ARBA" id="ARBA00068168"/>
    </source>
</evidence>
<dbReference type="Pfam" id="PF04389">
    <property type="entry name" value="Peptidase_M28"/>
    <property type="match status" value="1"/>
</dbReference>
<dbReference type="GO" id="GO:0006508">
    <property type="term" value="P:proteolysis"/>
    <property type="evidence" value="ECO:0007669"/>
    <property type="project" value="UniProtKB-KW"/>
</dbReference>
<proteinExistence type="inferred from homology"/>
<dbReference type="SUPFAM" id="SSF47672">
    <property type="entry name" value="Transferrin receptor-like dimerisation domain"/>
    <property type="match status" value="1"/>
</dbReference>
<keyword evidence="7" id="KW-0378">Hydrolase</keyword>
<evidence type="ECO:0000256" key="14">
    <source>
        <dbReference type="ARBA" id="ARBA00059290"/>
    </source>
</evidence>
<accession>A0AA40HQP1</accession>
<keyword evidence="5" id="KW-0645">Protease</keyword>
<keyword evidence="11" id="KW-0482">Metalloprotease</keyword>
<keyword evidence="6" id="KW-0479">Metal-binding</keyword>
<dbReference type="AlphaFoldDB" id="A0AA40HQP1"/>
<dbReference type="GO" id="GO:0004177">
    <property type="term" value="F:aminopeptidase activity"/>
    <property type="evidence" value="ECO:0007669"/>
    <property type="project" value="UniProtKB-KW"/>
</dbReference>
<keyword evidence="18" id="KW-0812">Transmembrane</keyword>
<evidence type="ECO:0000256" key="3">
    <source>
        <dbReference type="ARBA" id="ARBA00005634"/>
    </source>
</evidence>
<evidence type="ECO:0000256" key="12">
    <source>
        <dbReference type="ARBA" id="ARBA00023157"/>
    </source>
</evidence>
<comment type="cofactor">
    <cofactor evidence="1">
        <name>Zn(2+)</name>
        <dbReference type="ChEBI" id="CHEBI:29105"/>
    </cofactor>
</comment>
<evidence type="ECO:0000256" key="16">
    <source>
        <dbReference type="ARBA" id="ARBA00081462"/>
    </source>
</evidence>
<dbReference type="GO" id="GO:0016324">
    <property type="term" value="C:apical plasma membrane"/>
    <property type="evidence" value="ECO:0007669"/>
    <property type="project" value="UniProtKB-SubCell"/>
</dbReference>
<keyword evidence="18" id="KW-0472">Membrane</keyword>
<evidence type="ECO:0000256" key="4">
    <source>
        <dbReference type="ARBA" id="ARBA00022438"/>
    </source>
</evidence>
<keyword evidence="13" id="KW-0325">Glycoprotein</keyword>
<dbReference type="FunFam" id="3.40.630.10:FF:000101">
    <property type="entry name" value="N-acetylated alpha-linked acidic dipeptidase like 1"/>
    <property type="match status" value="2"/>
</dbReference>
<evidence type="ECO:0000256" key="2">
    <source>
        <dbReference type="ARBA" id="ARBA00004655"/>
    </source>
</evidence>
<dbReference type="Proteomes" id="UP001177744">
    <property type="component" value="Unassembled WGS sequence"/>
</dbReference>
<dbReference type="Pfam" id="PF02225">
    <property type="entry name" value="PA"/>
    <property type="match status" value="1"/>
</dbReference>
<evidence type="ECO:0000256" key="1">
    <source>
        <dbReference type="ARBA" id="ARBA00001947"/>
    </source>
</evidence>
<dbReference type="Gene3D" id="3.40.630.10">
    <property type="entry name" value="Zn peptidases"/>
    <property type="match status" value="1"/>
</dbReference>
<feature type="domain" description="Peptidase M28" evidence="21">
    <location>
        <begin position="371"/>
        <end position="579"/>
    </location>
</feature>
<feature type="transmembrane region" description="Helical" evidence="18">
    <location>
        <begin position="7"/>
        <end position="28"/>
    </location>
</feature>
<keyword evidence="23" id="KW-1185">Reference proteome</keyword>
<evidence type="ECO:0000256" key="8">
    <source>
        <dbReference type="ARBA" id="ARBA00022833"/>
    </source>
</evidence>
<keyword evidence="12" id="KW-1015">Disulfide bond</keyword>
<evidence type="ECO:0000256" key="10">
    <source>
        <dbReference type="ARBA" id="ARBA00022968"/>
    </source>
</evidence>
<evidence type="ECO:0000256" key="13">
    <source>
        <dbReference type="ARBA" id="ARBA00023180"/>
    </source>
</evidence>
<comment type="caution">
    <text evidence="22">The sequence shown here is derived from an EMBL/GenBank/DDBJ whole genome shotgun (WGS) entry which is preliminary data.</text>
</comment>
<dbReference type="InterPro" id="IPR046450">
    <property type="entry name" value="PA_dom_sf"/>
</dbReference>
<dbReference type="GO" id="GO:0004180">
    <property type="term" value="F:carboxypeptidase activity"/>
    <property type="evidence" value="ECO:0007669"/>
    <property type="project" value="TreeGrafter"/>
</dbReference>
<dbReference type="InterPro" id="IPR007484">
    <property type="entry name" value="Peptidase_M28"/>
</dbReference>
<organism evidence="22 23">
    <name type="scientific">Cnephaeus nilssonii</name>
    <name type="common">Northern bat</name>
    <name type="synonym">Eptesicus nilssonii</name>
    <dbReference type="NCBI Taxonomy" id="3371016"/>
    <lineage>
        <taxon>Eukaryota</taxon>
        <taxon>Metazoa</taxon>
        <taxon>Chordata</taxon>
        <taxon>Craniata</taxon>
        <taxon>Vertebrata</taxon>
        <taxon>Euteleostomi</taxon>
        <taxon>Mammalia</taxon>
        <taxon>Eutheria</taxon>
        <taxon>Laurasiatheria</taxon>
        <taxon>Chiroptera</taxon>
        <taxon>Yangochiroptera</taxon>
        <taxon>Vespertilionidae</taxon>
        <taxon>Cnephaeus</taxon>
    </lineage>
</organism>
<dbReference type="GO" id="GO:0046872">
    <property type="term" value="F:metal ion binding"/>
    <property type="evidence" value="ECO:0007669"/>
    <property type="project" value="UniProtKB-KW"/>
</dbReference>
<evidence type="ECO:0000313" key="23">
    <source>
        <dbReference type="Proteomes" id="UP001177744"/>
    </source>
</evidence>
<sequence>MQWVKVLGGVVGAAALLGLGIILGHFAIPKAANPPASSASAFQDLDPEILETVMGQLDASRIRENLRELSREPHLASSPQDEALVQLLLRRWQDPESGLDSAEASSYEVLLSFPSQEQPNHVAIVGPTGDILFSCRQSEENLTGEQGGPDVVPPYAAYAPPGTPQGLLVYANWGSEEDFKELQAQGIQLKGTIALTRYGGVGRGAKAVNAAKHEVAGVLVYTDPADINDGHSLPNETFPHSWHLPPSGVERGSYYEYFGDPLTPYLPANPSSFRLDPANASGFPPIPIQPIGFEDAKVLLCNLQGPSAPAAWQGALGCDYKLGPGFQPGGSSQADLHSPAAPSVEHTKLTPKSGQVNVSVHNRLELRNSSNVLGIIRGAVEPDRYVLYGNHRDSWVHGAVDPSSGTAVLLELSRVLGALLKKGIWRPRRSIVFASWGAEEFGLIGSTEFTEEFFSKLQERAVAYINVDISVFANATLRAQGTPPVQSVIFSAAKQVPAPGPGSLSVYDNWIRYFNRSSPVYGLVPSLGSLGSGSDYAPFIHFLGISSMDIAYTYDRSKTSARIYPTYHTAFDTFGYVDKFVDPGEDRVKSILRLGKDGLKTEAWPCLPLCRLQQPPGRGQDGGGTCSFGSVTAFSCLSMSVTTVRPSEASCRLPSSSSGPCWSTTASAWVRRPPDKRHGEACTPRAKMLAVPTGPLVTAVEKFEGAAVALGQHISALQKGTFDPLQVRMLNDQLMLLERAFLNPRAFPKQRYYSHVLWAPLNSFADTFPGLADACLRALNTDPGSAAWAEVQRQLSIVVVALEGAAATLRPVADL</sequence>
<dbReference type="Gene3D" id="3.50.30.30">
    <property type="match status" value="1"/>
</dbReference>
<evidence type="ECO:0000256" key="18">
    <source>
        <dbReference type="SAM" id="Phobius"/>
    </source>
</evidence>
<evidence type="ECO:0000256" key="17">
    <source>
        <dbReference type="SAM" id="MobiDB-lite"/>
    </source>
</evidence>
<comment type="subcellular location">
    <subcellularLocation>
        <location evidence="2">Apical cell membrane</location>
        <topology evidence="2">Single-pass type II membrane protein</topology>
    </subcellularLocation>
</comment>
<name>A0AA40HQP1_CNENI</name>
<keyword evidence="18" id="KW-1133">Transmembrane helix</keyword>
<evidence type="ECO:0000259" key="21">
    <source>
        <dbReference type="Pfam" id="PF04389"/>
    </source>
</evidence>
<protein>
    <recommendedName>
        <fullName evidence="15">Aminopeptidase NAALADL1</fullName>
    </recommendedName>
    <alternativeName>
        <fullName evidence="16">N-acetylated-alpha-linked acidic dipeptidase-like protein</fullName>
    </alternativeName>
</protein>
<comment type="similarity">
    <text evidence="3">Belongs to the peptidase M28 family. M28B subfamily.</text>
</comment>
<evidence type="ECO:0000259" key="19">
    <source>
        <dbReference type="Pfam" id="PF02225"/>
    </source>
</evidence>
<evidence type="ECO:0000256" key="9">
    <source>
        <dbReference type="ARBA" id="ARBA00022837"/>
    </source>
</evidence>
<feature type="domain" description="Transferrin receptor-like dimerisation" evidence="20">
    <location>
        <begin position="694"/>
        <end position="810"/>
    </location>
</feature>